<evidence type="ECO:0000259" key="2">
    <source>
        <dbReference type="PROSITE" id="PS50110"/>
    </source>
</evidence>
<dbReference type="AlphaFoldDB" id="A0A5M6DPT4"/>
<dbReference type="Gene3D" id="3.40.50.2300">
    <property type="match status" value="1"/>
</dbReference>
<feature type="modified residue" description="4-aspartylphosphate" evidence="1">
    <location>
        <position position="67"/>
    </location>
</feature>
<evidence type="ECO:0000256" key="1">
    <source>
        <dbReference type="PROSITE-ProRule" id="PRU00169"/>
    </source>
</evidence>
<organism evidence="3 4">
    <name type="scientific">Adhaeribacter rhizoryzae</name>
    <dbReference type="NCBI Taxonomy" id="2607907"/>
    <lineage>
        <taxon>Bacteria</taxon>
        <taxon>Pseudomonadati</taxon>
        <taxon>Bacteroidota</taxon>
        <taxon>Cytophagia</taxon>
        <taxon>Cytophagales</taxon>
        <taxon>Hymenobacteraceae</taxon>
        <taxon>Adhaeribacter</taxon>
    </lineage>
</organism>
<dbReference type="Pfam" id="PF00072">
    <property type="entry name" value="Response_reg"/>
    <property type="match status" value="1"/>
</dbReference>
<dbReference type="PANTHER" id="PTHR44520:SF2">
    <property type="entry name" value="RESPONSE REGULATOR RCP1"/>
    <property type="match status" value="1"/>
</dbReference>
<sequence length="139" mass="15882">MKKLRSILLVDDNDTSNFLNERLLRRMAVTDKIKVLSNGKTAFEYLENLSQANGGTSETKPELILLDINMPVIDGFEFLELYNQFDEQFRSDILVAILSTSNHPQDTSRASDFNAYYITKPLTIEKVETLLSMHYANAE</sequence>
<dbReference type="InterPro" id="IPR011006">
    <property type="entry name" value="CheY-like_superfamily"/>
</dbReference>
<dbReference type="EMBL" id="VWSF01000003">
    <property type="protein sequence ID" value="KAA5548406.1"/>
    <property type="molecule type" value="Genomic_DNA"/>
</dbReference>
<dbReference type="PROSITE" id="PS50110">
    <property type="entry name" value="RESPONSE_REGULATORY"/>
    <property type="match status" value="1"/>
</dbReference>
<proteinExistence type="predicted"/>
<evidence type="ECO:0000313" key="3">
    <source>
        <dbReference type="EMBL" id="KAA5548406.1"/>
    </source>
</evidence>
<gene>
    <name evidence="3" type="ORF">F0145_06680</name>
</gene>
<accession>A0A5M6DPT4</accession>
<protein>
    <submittedName>
        <fullName evidence="3">Response regulator</fullName>
    </submittedName>
</protein>
<dbReference type="GO" id="GO:0000160">
    <property type="term" value="P:phosphorelay signal transduction system"/>
    <property type="evidence" value="ECO:0007669"/>
    <property type="project" value="InterPro"/>
</dbReference>
<keyword evidence="1" id="KW-0597">Phosphoprotein</keyword>
<dbReference type="InterPro" id="IPR001789">
    <property type="entry name" value="Sig_transdc_resp-reg_receiver"/>
</dbReference>
<reference evidence="3 4" key="1">
    <citation type="submission" date="2019-09" db="EMBL/GenBank/DDBJ databases">
        <title>Genome sequence and assembly of Adhaeribacter sp.</title>
        <authorList>
            <person name="Chhetri G."/>
        </authorList>
    </citation>
    <scope>NUCLEOTIDE SEQUENCE [LARGE SCALE GENOMIC DNA]</scope>
    <source>
        <strain evidence="3 4">DK36</strain>
    </source>
</reference>
<dbReference type="Proteomes" id="UP000323426">
    <property type="component" value="Unassembled WGS sequence"/>
</dbReference>
<comment type="caution">
    <text evidence="3">The sequence shown here is derived from an EMBL/GenBank/DDBJ whole genome shotgun (WGS) entry which is preliminary data.</text>
</comment>
<dbReference type="SUPFAM" id="SSF52172">
    <property type="entry name" value="CheY-like"/>
    <property type="match status" value="1"/>
</dbReference>
<name>A0A5M6DPT4_9BACT</name>
<dbReference type="RefSeq" id="WP_150087537.1">
    <property type="nucleotide sequence ID" value="NZ_VWSF01000003.1"/>
</dbReference>
<feature type="domain" description="Response regulatory" evidence="2">
    <location>
        <begin position="6"/>
        <end position="135"/>
    </location>
</feature>
<dbReference type="PANTHER" id="PTHR44520">
    <property type="entry name" value="RESPONSE REGULATOR RCP1-RELATED"/>
    <property type="match status" value="1"/>
</dbReference>
<dbReference type="SMART" id="SM00448">
    <property type="entry name" value="REC"/>
    <property type="match status" value="1"/>
</dbReference>
<dbReference type="InterPro" id="IPR052893">
    <property type="entry name" value="TCS_response_regulator"/>
</dbReference>
<keyword evidence="4" id="KW-1185">Reference proteome</keyword>
<evidence type="ECO:0000313" key="4">
    <source>
        <dbReference type="Proteomes" id="UP000323426"/>
    </source>
</evidence>